<evidence type="ECO:0000313" key="2">
    <source>
        <dbReference type="EMBL" id="QDV72300.1"/>
    </source>
</evidence>
<feature type="transmembrane region" description="Helical" evidence="1">
    <location>
        <begin position="104"/>
        <end position="124"/>
    </location>
</feature>
<keyword evidence="1" id="KW-0812">Transmembrane</keyword>
<evidence type="ECO:0000256" key="1">
    <source>
        <dbReference type="SAM" id="Phobius"/>
    </source>
</evidence>
<sequence>MTESLDTPPPDGRGSNATVGSPARWGRLAPALNSLLLVVGAVWLWSSPASYQTVERLALSSPGGLRTATDWWVAIGVVLAAATLLATAWGLLRGSPRQRSIAGYLTFTALVGGWLALVTGWEAVYDWGQARRVLADLPAFEAVAQRLDADWPTDDGTAEGFGPFMAYPKGRPTCLLLLGQAKPPGGSLQVSAVERSDGAVRFELSGAERPAWVVWRAEDAPAAAFASGLGGEYAVASQRRLAPHWWLVRYKLMRASPDPSG</sequence>
<keyword evidence="1" id="KW-1133">Transmembrane helix</keyword>
<keyword evidence="1" id="KW-0472">Membrane</keyword>
<gene>
    <name evidence="2" type="ORF">Spa11_04740</name>
</gene>
<dbReference type="KEGG" id="bmei:Spa11_04740"/>
<dbReference type="Proteomes" id="UP000316426">
    <property type="component" value="Chromosome"/>
</dbReference>
<proteinExistence type="predicted"/>
<accession>A0A518K3G1</accession>
<protein>
    <submittedName>
        <fullName evidence="2">Uncharacterized protein</fullName>
    </submittedName>
</protein>
<reference evidence="2 3" key="1">
    <citation type="submission" date="2019-02" db="EMBL/GenBank/DDBJ databases">
        <title>Deep-cultivation of Planctomycetes and their phenomic and genomic characterization uncovers novel biology.</title>
        <authorList>
            <person name="Wiegand S."/>
            <person name="Jogler M."/>
            <person name="Boedeker C."/>
            <person name="Pinto D."/>
            <person name="Vollmers J."/>
            <person name="Rivas-Marin E."/>
            <person name="Kohn T."/>
            <person name="Peeters S.H."/>
            <person name="Heuer A."/>
            <person name="Rast P."/>
            <person name="Oberbeckmann S."/>
            <person name="Bunk B."/>
            <person name="Jeske O."/>
            <person name="Meyerdierks A."/>
            <person name="Storesund J.E."/>
            <person name="Kallscheuer N."/>
            <person name="Luecker S."/>
            <person name="Lage O.M."/>
            <person name="Pohl T."/>
            <person name="Merkel B.J."/>
            <person name="Hornburger P."/>
            <person name="Mueller R.-W."/>
            <person name="Bruemmer F."/>
            <person name="Labrenz M."/>
            <person name="Spormann A.M."/>
            <person name="Op den Camp H."/>
            <person name="Overmann J."/>
            <person name="Amann R."/>
            <person name="Jetten M.S.M."/>
            <person name="Mascher T."/>
            <person name="Medema M.H."/>
            <person name="Devos D.P."/>
            <person name="Kaster A.-K."/>
            <person name="Ovreas L."/>
            <person name="Rohde M."/>
            <person name="Galperin M.Y."/>
            <person name="Jogler C."/>
        </authorList>
    </citation>
    <scope>NUCLEOTIDE SEQUENCE [LARGE SCALE GENOMIC DNA]</scope>
    <source>
        <strain evidence="2 3">Spa11</strain>
    </source>
</reference>
<name>A0A518K3G1_9BACT</name>
<dbReference type="AlphaFoldDB" id="A0A518K3G1"/>
<evidence type="ECO:0000313" key="3">
    <source>
        <dbReference type="Proteomes" id="UP000316426"/>
    </source>
</evidence>
<dbReference type="EMBL" id="CP036349">
    <property type="protein sequence ID" value="QDV72300.1"/>
    <property type="molecule type" value="Genomic_DNA"/>
</dbReference>
<organism evidence="2 3">
    <name type="scientific">Botrimarina mediterranea</name>
    <dbReference type="NCBI Taxonomy" id="2528022"/>
    <lineage>
        <taxon>Bacteria</taxon>
        <taxon>Pseudomonadati</taxon>
        <taxon>Planctomycetota</taxon>
        <taxon>Planctomycetia</taxon>
        <taxon>Pirellulales</taxon>
        <taxon>Lacipirellulaceae</taxon>
        <taxon>Botrimarina</taxon>
    </lineage>
</organism>
<feature type="transmembrane region" description="Helical" evidence="1">
    <location>
        <begin position="71"/>
        <end position="92"/>
    </location>
</feature>
<keyword evidence="3" id="KW-1185">Reference proteome</keyword>